<evidence type="ECO:0000313" key="2">
    <source>
        <dbReference type="Proteomes" id="UP001373714"/>
    </source>
</evidence>
<comment type="caution">
    <text evidence="1">The sequence shown here is derived from an EMBL/GenBank/DDBJ whole genome shotgun (WGS) entry which is preliminary data.</text>
</comment>
<keyword evidence="2" id="KW-1185">Reference proteome</keyword>
<gene>
    <name evidence="1" type="ORF">TWF730_009342</name>
</gene>
<dbReference type="AlphaFoldDB" id="A0AAV9UYA5"/>
<organism evidence="1 2">
    <name type="scientific">Orbilia blumenaviensis</name>
    <dbReference type="NCBI Taxonomy" id="1796055"/>
    <lineage>
        <taxon>Eukaryota</taxon>
        <taxon>Fungi</taxon>
        <taxon>Dikarya</taxon>
        <taxon>Ascomycota</taxon>
        <taxon>Pezizomycotina</taxon>
        <taxon>Orbiliomycetes</taxon>
        <taxon>Orbiliales</taxon>
        <taxon>Orbiliaceae</taxon>
        <taxon>Orbilia</taxon>
    </lineage>
</organism>
<protein>
    <submittedName>
        <fullName evidence="1">Uncharacterized protein</fullName>
    </submittedName>
</protein>
<dbReference type="EMBL" id="JAVHNS010000006">
    <property type="protein sequence ID" value="KAK6352518.1"/>
    <property type="molecule type" value="Genomic_DNA"/>
</dbReference>
<proteinExistence type="predicted"/>
<dbReference type="Proteomes" id="UP001373714">
    <property type="component" value="Unassembled WGS sequence"/>
</dbReference>
<evidence type="ECO:0000313" key="1">
    <source>
        <dbReference type="EMBL" id="KAK6352518.1"/>
    </source>
</evidence>
<reference evidence="1 2" key="1">
    <citation type="submission" date="2019-10" db="EMBL/GenBank/DDBJ databases">
        <authorList>
            <person name="Palmer J.M."/>
        </authorList>
    </citation>
    <scope>NUCLEOTIDE SEQUENCE [LARGE SCALE GENOMIC DNA]</scope>
    <source>
        <strain evidence="1 2">TWF730</strain>
    </source>
</reference>
<accession>A0AAV9UYA5</accession>
<name>A0AAV9UYA5_9PEZI</name>
<sequence>MIKANPIVQVPGQREPDSTKLRRILKFRKLAFKSIGPDHGDDDCRVILGCPSNHVAKTFAATSQRVQEAWSSVLLLLQKCNQNGVEEGGTKVKTRYKFEFFGKMFGGLYTTRG</sequence>